<keyword evidence="3" id="KW-0378">Hydrolase</keyword>
<evidence type="ECO:0000256" key="4">
    <source>
        <dbReference type="ARBA" id="ARBA00022912"/>
    </source>
</evidence>
<sequence>PRKANSFLSQAILKPLLPIHISKDVVPSCSNDLIILIIYFKLTSPVYFSVKQHFGFQYQWSSPTKKTLGGELLSSRAEIKAPSVKLLLPGTKGEEVRNLKHYWYTSWPDQKTPDQAPPLLQLVLEVEEAIQNAEEKNAPVIVHCSAGIGRTGCFIATSVCCKQLKSEGIVDILRTACQLRLDRGGMIQTCEQYQFVHHVMSLYGKQLSRAAEE</sequence>
<reference evidence="9" key="2">
    <citation type="submission" date="2025-09" db="UniProtKB">
        <authorList>
            <consortium name="Ensembl"/>
        </authorList>
    </citation>
    <scope>IDENTIFICATION</scope>
</reference>
<feature type="active site" description="Phosphocysteine intermediate" evidence="5">
    <location>
        <position position="144"/>
    </location>
</feature>
<keyword evidence="2" id="KW-0597">Phosphoprotein</keyword>
<feature type="domain" description="Tyrosine-protein phosphatase" evidence="7">
    <location>
        <begin position="86"/>
        <end position="203"/>
    </location>
</feature>
<dbReference type="InterPro" id="IPR003595">
    <property type="entry name" value="Tyr_Pase_cat"/>
</dbReference>
<dbReference type="GO" id="GO:0030054">
    <property type="term" value="C:cell junction"/>
    <property type="evidence" value="ECO:0007669"/>
    <property type="project" value="TreeGrafter"/>
</dbReference>
<dbReference type="EC" id="3.1.3.48" evidence="1"/>
<dbReference type="InterPro" id="IPR000387">
    <property type="entry name" value="Tyr_Pase_dom"/>
</dbReference>
<evidence type="ECO:0000256" key="6">
    <source>
        <dbReference type="PIRSR" id="PIRSR608356-51"/>
    </source>
</evidence>
<dbReference type="Proteomes" id="UP000694423">
    <property type="component" value="Unplaced"/>
</dbReference>
<dbReference type="SMART" id="SM00404">
    <property type="entry name" value="PTPc_motif"/>
    <property type="match status" value="1"/>
</dbReference>
<keyword evidence="4" id="KW-0904">Protein phosphatase</keyword>
<evidence type="ECO:0000256" key="2">
    <source>
        <dbReference type="ARBA" id="ARBA00022553"/>
    </source>
</evidence>
<dbReference type="PRINTS" id="PR00700">
    <property type="entry name" value="PRTYPHPHTASE"/>
</dbReference>
<dbReference type="InterPro" id="IPR016130">
    <property type="entry name" value="Tyr_Pase_AS"/>
</dbReference>
<proteinExistence type="predicted"/>
<dbReference type="Pfam" id="PF00102">
    <property type="entry name" value="Y_phosphatase"/>
    <property type="match status" value="1"/>
</dbReference>
<dbReference type="Gene3D" id="3.90.190.10">
    <property type="entry name" value="Protein tyrosine phosphatase superfamily"/>
    <property type="match status" value="1"/>
</dbReference>
<feature type="binding site" evidence="6">
    <location>
        <position position="188"/>
    </location>
    <ligand>
        <name>substrate</name>
    </ligand>
</feature>
<reference evidence="9" key="1">
    <citation type="submission" date="2025-08" db="UniProtKB">
        <authorList>
            <consortium name="Ensembl"/>
        </authorList>
    </citation>
    <scope>IDENTIFICATION</scope>
</reference>
<dbReference type="PANTHER" id="PTHR46198:SF1">
    <property type="entry name" value="TYROSINE-PROTEIN PHOSPHATASE NON-RECEPTOR TYPE 5"/>
    <property type="match status" value="1"/>
</dbReference>
<gene>
    <name evidence="9" type="primary">PTPN5</name>
</gene>
<accession>A0A8C4KAQ1</accession>
<dbReference type="SUPFAM" id="SSF52799">
    <property type="entry name" value="(Phosphotyrosine protein) phosphatases II"/>
    <property type="match status" value="1"/>
</dbReference>
<feature type="domain" description="Tyrosine specific protein phosphatases" evidence="8">
    <location>
        <begin position="120"/>
        <end position="194"/>
    </location>
</feature>
<dbReference type="PROSITE" id="PS50056">
    <property type="entry name" value="TYR_PHOSPHATASE_2"/>
    <property type="match status" value="1"/>
</dbReference>
<dbReference type="GO" id="GO:0007165">
    <property type="term" value="P:signal transduction"/>
    <property type="evidence" value="ECO:0007669"/>
    <property type="project" value="TreeGrafter"/>
</dbReference>
<dbReference type="SMART" id="SM00194">
    <property type="entry name" value="PTPc"/>
    <property type="match status" value="1"/>
</dbReference>
<feature type="binding site" evidence="6">
    <location>
        <position position="109"/>
    </location>
    <ligand>
        <name>substrate</name>
    </ligand>
</feature>
<evidence type="ECO:0000256" key="3">
    <source>
        <dbReference type="ARBA" id="ARBA00022801"/>
    </source>
</evidence>
<dbReference type="InterPro" id="IPR000242">
    <property type="entry name" value="PTP_cat"/>
</dbReference>
<evidence type="ECO:0000256" key="1">
    <source>
        <dbReference type="ARBA" id="ARBA00013064"/>
    </source>
</evidence>
<dbReference type="InterPro" id="IPR008356">
    <property type="entry name" value="Tyr_Pase_KIM-con"/>
</dbReference>
<evidence type="ECO:0000256" key="5">
    <source>
        <dbReference type="PIRSR" id="PIRSR608356-50"/>
    </source>
</evidence>
<dbReference type="PRINTS" id="PR01778">
    <property type="entry name" value="KIMPTPASE"/>
</dbReference>
<dbReference type="PANTHER" id="PTHR46198">
    <property type="entry name" value="PROTEIN-TYROSINE-PHOSPHATASE"/>
    <property type="match status" value="1"/>
</dbReference>
<dbReference type="PROSITE" id="PS50055">
    <property type="entry name" value="TYR_PHOSPHATASE_PTP"/>
    <property type="match status" value="1"/>
</dbReference>
<dbReference type="PROSITE" id="PS00383">
    <property type="entry name" value="TYR_PHOSPHATASE_1"/>
    <property type="match status" value="1"/>
</dbReference>
<evidence type="ECO:0000259" key="7">
    <source>
        <dbReference type="PROSITE" id="PS50055"/>
    </source>
</evidence>
<evidence type="ECO:0000313" key="10">
    <source>
        <dbReference type="Proteomes" id="UP000694423"/>
    </source>
</evidence>
<dbReference type="GO" id="GO:0005886">
    <property type="term" value="C:plasma membrane"/>
    <property type="evidence" value="ECO:0007669"/>
    <property type="project" value="TreeGrafter"/>
</dbReference>
<dbReference type="GO" id="GO:0004725">
    <property type="term" value="F:protein tyrosine phosphatase activity"/>
    <property type="evidence" value="ECO:0007669"/>
    <property type="project" value="UniProtKB-EC"/>
</dbReference>
<dbReference type="AlphaFoldDB" id="A0A8C4KAQ1"/>
<keyword evidence="10" id="KW-1185">Reference proteome</keyword>
<organism evidence="9 10">
    <name type="scientific">Dromaius novaehollandiae</name>
    <name type="common">Emu</name>
    <dbReference type="NCBI Taxonomy" id="8790"/>
    <lineage>
        <taxon>Eukaryota</taxon>
        <taxon>Metazoa</taxon>
        <taxon>Chordata</taxon>
        <taxon>Craniata</taxon>
        <taxon>Vertebrata</taxon>
        <taxon>Euteleostomi</taxon>
        <taxon>Archelosauria</taxon>
        <taxon>Archosauria</taxon>
        <taxon>Dinosauria</taxon>
        <taxon>Saurischia</taxon>
        <taxon>Theropoda</taxon>
        <taxon>Coelurosauria</taxon>
        <taxon>Aves</taxon>
        <taxon>Palaeognathae</taxon>
        <taxon>Casuariiformes</taxon>
        <taxon>Dromaiidae</taxon>
        <taxon>Dromaius</taxon>
    </lineage>
</organism>
<feature type="binding site" evidence="6">
    <location>
        <begin position="144"/>
        <end position="150"/>
    </location>
    <ligand>
        <name>substrate</name>
    </ligand>
</feature>
<dbReference type="GO" id="GO:0019901">
    <property type="term" value="F:protein kinase binding"/>
    <property type="evidence" value="ECO:0007669"/>
    <property type="project" value="TreeGrafter"/>
</dbReference>
<evidence type="ECO:0000313" key="9">
    <source>
        <dbReference type="Ensembl" id="ENSDNVP00000019306.1"/>
    </source>
</evidence>
<name>A0A8C4KAQ1_DRONO</name>
<dbReference type="InterPro" id="IPR029021">
    <property type="entry name" value="Prot-tyrosine_phosphatase-like"/>
</dbReference>
<dbReference type="Ensembl" id="ENSDNVT00000023265.1">
    <property type="protein sequence ID" value="ENSDNVP00000019306.1"/>
    <property type="gene ID" value="ENSDNVG00000013515.1"/>
</dbReference>
<dbReference type="GO" id="GO:0005829">
    <property type="term" value="C:cytosol"/>
    <property type="evidence" value="ECO:0007669"/>
    <property type="project" value="TreeGrafter"/>
</dbReference>
<protein>
    <recommendedName>
        <fullName evidence="1">protein-tyrosine-phosphatase</fullName>
        <ecNumber evidence="1">3.1.3.48</ecNumber>
    </recommendedName>
</protein>
<evidence type="ECO:0000259" key="8">
    <source>
        <dbReference type="PROSITE" id="PS50056"/>
    </source>
</evidence>